<name>A0A8B7Z0R5_ACAPL</name>
<reference evidence="4" key="1">
    <citation type="submission" date="2025-08" db="UniProtKB">
        <authorList>
            <consortium name="RefSeq"/>
        </authorList>
    </citation>
    <scope>IDENTIFICATION</scope>
</reference>
<evidence type="ECO:0000313" key="4">
    <source>
        <dbReference type="RefSeq" id="XP_022099198.1"/>
    </source>
</evidence>
<sequence length="211" mass="23020">MLCSVFGLDRIRPNHCLMRRINCRNERVPISNYNGLQNVTGSCPAAWKRSPVQFEPSIVHASTDNFRTARFSKPRISMKSILFFVVLFAAGVGAVSAIQCHQCFYSNLFPESDSFCDIAFDGKAADAAASVVQCNGLCVKNYGEVGGLSGVQRRCENIAMSECINGCETYEGATGCMFCCDTDLCNGASSMTFNLMVSAVAMLVLAWIWPL</sequence>
<accession>A0A8B7Z0R5</accession>
<feature type="transmembrane region" description="Helical" evidence="2">
    <location>
        <begin position="191"/>
        <end position="209"/>
    </location>
</feature>
<evidence type="ECO:0000256" key="2">
    <source>
        <dbReference type="SAM" id="Phobius"/>
    </source>
</evidence>
<keyword evidence="3" id="KW-1185">Reference proteome</keyword>
<evidence type="ECO:0000313" key="3">
    <source>
        <dbReference type="Proteomes" id="UP000694845"/>
    </source>
</evidence>
<dbReference type="AlphaFoldDB" id="A0A8B7Z0R5"/>
<dbReference type="OrthoDB" id="5945173at2759"/>
<dbReference type="GeneID" id="110983876"/>
<dbReference type="CDD" id="cd00117">
    <property type="entry name" value="TFP"/>
    <property type="match status" value="1"/>
</dbReference>
<organism evidence="3 4">
    <name type="scientific">Acanthaster planci</name>
    <name type="common">Crown-of-thorns starfish</name>
    <dbReference type="NCBI Taxonomy" id="133434"/>
    <lineage>
        <taxon>Eukaryota</taxon>
        <taxon>Metazoa</taxon>
        <taxon>Echinodermata</taxon>
        <taxon>Eleutherozoa</taxon>
        <taxon>Asterozoa</taxon>
        <taxon>Asteroidea</taxon>
        <taxon>Valvatacea</taxon>
        <taxon>Valvatida</taxon>
        <taxon>Acanthasteridae</taxon>
        <taxon>Acanthaster</taxon>
    </lineage>
</organism>
<proteinExistence type="predicted"/>
<feature type="transmembrane region" description="Helical" evidence="2">
    <location>
        <begin position="80"/>
        <end position="98"/>
    </location>
</feature>
<protein>
    <submittedName>
        <fullName evidence="4">Uncharacterized protein LOC110983876</fullName>
    </submittedName>
</protein>
<keyword evidence="1" id="KW-0732">Signal</keyword>
<evidence type="ECO:0000256" key="1">
    <source>
        <dbReference type="ARBA" id="ARBA00022729"/>
    </source>
</evidence>
<gene>
    <name evidence="4" type="primary">LOC110983876</name>
</gene>
<keyword evidence="2" id="KW-0472">Membrane</keyword>
<dbReference type="InterPro" id="IPR050975">
    <property type="entry name" value="Sleep_regulator"/>
</dbReference>
<dbReference type="RefSeq" id="XP_022099198.1">
    <property type="nucleotide sequence ID" value="XM_022243506.1"/>
</dbReference>
<dbReference type="KEGG" id="aplc:110983876"/>
<keyword evidence="2" id="KW-1133">Transmembrane helix</keyword>
<dbReference type="Proteomes" id="UP000694845">
    <property type="component" value="Unplaced"/>
</dbReference>
<dbReference type="PANTHER" id="PTHR33562">
    <property type="entry name" value="ATILLA, ISOFORM B-RELATED-RELATED"/>
    <property type="match status" value="1"/>
</dbReference>
<keyword evidence="2" id="KW-0812">Transmembrane</keyword>